<evidence type="ECO:0000256" key="2">
    <source>
        <dbReference type="ARBA" id="ARBA00008335"/>
    </source>
</evidence>
<feature type="transmembrane region" description="Helical" evidence="7">
    <location>
        <begin position="275"/>
        <end position="295"/>
    </location>
</feature>
<dbReference type="PROSITE" id="PS00216">
    <property type="entry name" value="SUGAR_TRANSPORT_1"/>
    <property type="match status" value="1"/>
</dbReference>
<organism evidence="9 10">
    <name type="scientific">Ectobacillus funiculus</name>
    <dbReference type="NCBI Taxonomy" id="137993"/>
    <lineage>
        <taxon>Bacteria</taxon>
        <taxon>Bacillati</taxon>
        <taxon>Bacillota</taxon>
        <taxon>Bacilli</taxon>
        <taxon>Bacillales</taxon>
        <taxon>Bacillaceae</taxon>
        <taxon>Ectobacillus</taxon>
    </lineage>
</organism>
<protein>
    <submittedName>
        <fullName evidence="9">MFS transporter</fullName>
    </submittedName>
</protein>
<keyword evidence="3" id="KW-0813">Transport</keyword>
<dbReference type="Proteomes" id="UP001589609">
    <property type="component" value="Unassembled WGS sequence"/>
</dbReference>
<feature type="transmembrane region" description="Helical" evidence="7">
    <location>
        <begin position="71"/>
        <end position="89"/>
    </location>
</feature>
<feature type="transmembrane region" description="Helical" evidence="7">
    <location>
        <begin position="40"/>
        <end position="59"/>
    </location>
</feature>
<evidence type="ECO:0000256" key="6">
    <source>
        <dbReference type="ARBA" id="ARBA00023136"/>
    </source>
</evidence>
<comment type="similarity">
    <text evidence="2">Belongs to the major facilitator superfamily.</text>
</comment>
<dbReference type="InterPro" id="IPR005829">
    <property type="entry name" value="Sugar_transporter_CS"/>
</dbReference>
<feature type="transmembrane region" description="Helical" evidence="7">
    <location>
        <begin position="333"/>
        <end position="352"/>
    </location>
</feature>
<keyword evidence="5 7" id="KW-1133">Transmembrane helix</keyword>
<proteinExistence type="inferred from homology"/>
<dbReference type="SUPFAM" id="SSF103473">
    <property type="entry name" value="MFS general substrate transporter"/>
    <property type="match status" value="1"/>
</dbReference>
<feature type="transmembrane region" description="Helical" evidence="7">
    <location>
        <begin position="156"/>
        <end position="178"/>
    </location>
</feature>
<evidence type="ECO:0000256" key="1">
    <source>
        <dbReference type="ARBA" id="ARBA00004651"/>
    </source>
</evidence>
<evidence type="ECO:0000256" key="5">
    <source>
        <dbReference type="ARBA" id="ARBA00022989"/>
    </source>
</evidence>
<dbReference type="PROSITE" id="PS50850">
    <property type="entry name" value="MFS"/>
    <property type="match status" value="1"/>
</dbReference>
<evidence type="ECO:0000256" key="7">
    <source>
        <dbReference type="SAM" id="Phobius"/>
    </source>
</evidence>
<dbReference type="PANTHER" id="PTHR23514">
    <property type="entry name" value="BYPASS OF STOP CODON PROTEIN 6"/>
    <property type="match status" value="1"/>
</dbReference>
<comment type="caution">
    <text evidence="9">The sequence shown here is derived from an EMBL/GenBank/DDBJ whole genome shotgun (WGS) entry which is preliminary data.</text>
</comment>
<dbReference type="InterPro" id="IPR036259">
    <property type="entry name" value="MFS_trans_sf"/>
</dbReference>
<feature type="transmembrane region" description="Helical" evidence="7">
    <location>
        <begin position="7"/>
        <end position="28"/>
    </location>
</feature>
<gene>
    <name evidence="9" type="ORF">ACFFMS_08310</name>
</gene>
<feature type="transmembrane region" description="Helical" evidence="7">
    <location>
        <begin position="210"/>
        <end position="230"/>
    </location>
</feature>
<dbReference type="InterPro" id="IPR020846">
    <property type="entry name" value="MFS_dom"/>
</dbReference>
<dbReference type="PANTHER" id="PTHR23514:SF3">
    <property type="entry name" value="BYPASS OF STOP CODON PROTEIN 6"/>
    <property type="match status" value="1"/>
</dbReference>
<feature type="transmembrane region" description="Helical" evidence="7">
    <location>
        <begin position="250"/>
        <end position="268"/>
    </location>
</feature>
<dbReference type="InterPro" id="IPR011701">
    <property type="entry name" value="MFS"/>
</dbReference>
<name>A0ABV5WD38_9BACI</name>
<dbReference type="RefSeq" id="WP_379948813.1">
    <property type="nucleotide sequence ID" value="NZ_JBHMAF010000034.1"/>
</dbReference>
<accession>A0ABV5WD38</accession>
<keyword evidence="4 7" id="KW-0812">Transmembrane</keyword>
<feature type="transmembrane region" description="Helical" evidence="7">
    <location>
        <begin position="364"/>
        <end position="387"/>
    </location>
</feature>
<dbReference type="InterPro" id="IPR051788">
    <property type="entry name" value="MFS_Transporter"/>
</dbReference>
<evidence type="ECO:0000313" key="9">
    <source>
        <dbReference type="EMBL" id="MFB9758521.1"/>
    </source>
</evidence>
<keyword evidence="10" id="KW-1185">Reference proteome</keyword>
<keyword evidence="6 7" id="KW-0472">Membrane</keyword>
<dbReference type="Pfam" id="PF07690">
    <property type="entry name" value="MFS_1"/>
    <property type="match status" value="1"/>
</dbReference>
<feature type="transmembrane region" description="Helical" evidence="7">
    <location>
        <begin position="95"/>
        <end position="118"/>
    </location>
</feature>
<feature type="transmembrane region" description="Helical" evidence="7">
    <location>
        <begin position="301"/>
        <end position="321"/>
    </location>
</feature>
<evidence type="ECO:0000259" key="8">
    <source>
        <dbReference type="PROSITE" id="PS50850"/>
    </source>
</evidence>
<evidence type="ECO:0000256" key="3">
    <source>
        <dbReference type="ARBA" id="ARBA00022448"/>
    </source>
</evidence>
<evidence type="ECO:0000256" key="4">
    <source>
        <dbReference type="ARBA" id="ARBA00022692"/>
    </source>
</evidence>
<reference evidence="9 10" key="1">
    <citation type="submission" date="2024-09" db="EMBL/GenBank/DDBJ databases">
        <authorList>
            <person name="Sun Q."/>
            <person name="Mori K."/>
        </authorList>
    </citation>
    <scope>NUCLEOTIDE SEQUENCE [LARGE SCALE GENOMIC DNA]</scope>
    <source>
        <strain evidence="9 10">JCM 11201</strain>
    </source>
</reference>
<feature type="domain" description="Major facilitator superfamily (MFS) profile" evidence="8">
    <location>
        <begin position="1"/>
        <end position="388"/>
    </location>
</feature>
<dbReference type="Gene3D" id="1.20.1250.20">
    <property type="entry name" value="MFS general substrate transporter like domains"/>
    <property type="match status" value="2"/>
</dbReference>
<feature type="transmembrane region" description="Helical" evidence="7">
    <location>
        <begin position="130"/>
        <end position="150"/>
    </location>
</feature>
<comment type="subcellular location">
    <subcellularLocation>
        <location evidence="1">Cell membrane</location>
        <topology evidence="1">Multi-pass membrane protein</topology>
    </subcellularLocation>
</comment>
<sequence>MYIKTALGMYINYFLLGMVNIILISNMTSLTGQWSTDSAGISYIISAIGIGKLLTYALLGRLSDKLGRKPLVIVGAVGLAIFLAGIPLAPNYQIAFVLAILAGVSNSALDAGTYPGLVEVFPTSSGSASVMVKAFMAAGTGLLPLMISFIASKGMFYGYAFFVPAAVYFLNMLFLFTVPFPNHRTIRTPEDDHDDGSSKFLSEPIFKKEGLALVVIGFTSTGLFTVAQIWLPSFGQKVLGMTEVHSIKLLSYYSIGMFVSVLSLAVLLKKFLRPVTVLVIYPIITFVSIVTVLTIRSVEIVSVASFFVGFSTAGIFQLSIATITELFWRKKGTVTGLLATAGGLASVVMPLVTGMLSKTGNLKIIFIFDAFLSVIGLVCAIVVFYRYRKLVNGHNEKEFSKSDEKGMNKIS</sequence>
<evidence type="ECO:0000313" key="10">
    <source>
        <dbReference type="Proteomes" id="UP001589609"/>
    </source>
</evidence>
<dbReference type="EMBL" id="JBHMAF010000034">
    <property type="protein sequence ID" value="MFB9758521.1"/>
    <property type="molecule type" value="Genomic_DNA"/>
</dbReference>